<dbReference type="InterPro" id="IPR023213">
    <property type="entry name" value="CAT-like_dom_sf"/>
</dbReference>
<evidence type="ECO:0000313" key="2">
    <source>
        <dbReference type="EMBL" id="MBO1919815.1"/>
    </source>
</evidence>
<proteinExistence type="predicted"/>
<accession>A0A939NLK5</accession>
<evidence type="ECO:0000259" key="1">
    <source>
        <dbReference type="Pfam" id="PF00668"/>
    </source>
</evidence>
<dbReference type="GO" id="GO:0008610">
    <property type="term" value="P:lipid biosynthetic process"/>
    <property type="evidence" value="ECO:0007669"/>
    <property type="project" value="UniProtKB-ARBA"/>
</dbReference>
<dbReference type="InterPro" id="IPR001242">
    <property type="entry name" value="Condensation_dom"/>
</dbReference>
<comment type="caution">
    <text evidence="2">The sequence shown here is derived from an EMBL/GenBank/DDBJ whole genome shotgun (WGS) entry which is preliminary data.</text>
</comment>
<sequence length="63" mass="7540">MNLIIKEFTALYHGQALEALTAQYKDYSEWMHTRDLSDQRTFWLSQFEEDAPVLDLPYDHALY</sequence>
<dbReference type="EMBL" id="JAGETT010000010">
    <property type="protein sequence ID" value="MBO1919815.1"/>
    <property type="molecule type" value="Genomic_DNA"/>
</dbReference>
<organism evidence="2">
    <name type="scientific">Staphylococcus xylosus</name>
    <dbReference type="NCBI Taxonomy" id="1288"/>
    <lineage>
        <taxon>Bacteria</taxon>
        <taxon>Bacillati</taxon>
        <taxon>Bacillota</taxon>
        <taxon>Bacilli</taxon>
        <taxon>Bacillales</taxon>
        <taxon>Staphylococcaceae</taxon>
        <taxon>Staphylococcus</taxon>
    </lineage>
</organism>
<protein>
    <recommendedName>
        <fullName evidence="1">Condensation domain-containing protein</fullName>
    </recommendedName>
</protein>
<dbReference type="Pfam" id="PF00668">
    <property type="entry name" value="Condensation"/>
    <property type="match status" value="1"/>
</dbReference>
<dbReference type="GO" id="GO:0003824">
    <property type="term" value="F:catalytic activity"/>
    <property type="evidence" value="ECO:0007669"/>
    <property type="project" value="InterPro"/>
</dbReference>
<gene>
    <name evidence="2" type="ORF">J4710_02680</name>
</gene>
<dbReference type="Gene3D" id="3.30.559.10">
    <property type="entry name" value="Chloramphenicol acetyltransferase-like domain"/>
    <property type="match status" value="1"/>
</dbReference>
<reference evidence="2" key="1">
    <citation type="submission" date="2021-03" db="EMBL/GenBank/DDBJ databases">
        <title>Molecular epidemiology and mechanisms of colistin and carbapenem resistance in Enterobacteriaceae from clinical isolates, the environment and porcine samples in Pretoria, South Africa.</title>
        <authorList>
            <person name="Bogoshi D."/>
            <person name="Mbelle N.M."/>
            <person name="Naidoo V."/>
            <person name="Osei Sekyere J."/>
        </authorList>
    </citation>
    <scope>NUCLEOTIDE SEQUENCE</scope>
    <source>
        <strain evidence="2">ESB009</strain>
    </source>
</reference>
<feature type="domain" description="Condensation" evidence="1">
    <location>
        <begin position="1"/>
        <end position="60"/>
    </location>
</feature>
<dbReference type="Gene3D" id="3.30.559.30">
    <property type="entry name" value="Nonribosomal peptide synthetase, condensation domain"/>
    <property type="match status" value="1"/>
</dbReference>
<dbReference type="AlphaFoldDB" id="A0A939NLK5"/>
<name>A0A939NLK5_STAXY</name>